<comment type="caution">
    <text evidence="5">The sequence shown here is derived from an EMBL/GenBank/DDBJ whole genome shotgun (WGS) entry which is preliminary data.</text>
</comment>
<name>A0A2S7T6M8_9FLAO</name>
<keyword evidence="1" id="KW-0328">Glycosyltransferase</keyword>
<keyword evidence="6" id="KW-1185">Reference proteome</keyword>
<feature type="domain" description="Glycosyltransferase 61 catalytic" evidence="4">
    <location>
        <begin position="136"/>
        <end position="310"/>
    </location>
</feature>
<accession>A0A2S7T6M8</accession>
<dbReference type="OrthoDB" id="1156086at2"/>
<evidence type="ECO:0000313" key="5">
    <source>
        <dbReference type="EMBL" id="PQJ15241.1"/>
    </source>
</evidence>
<dbReference type="GO" id="GO:0016757">
    <property type="term" value="F:glycosyltransferase activity"/>
    <property type="evidence" value="ECO:0007669"/>
    <property type="project" value="UniProtKB-KW"/>
</dbReference>
<dbReference type="InterPro" id="IPR049625">
    <property type="entry name" value="Glyco_transf_61_cat"/>
</dbReference>
<organism evidence="5 6">
    <name type="scientific">Aureicoccus marinus</name>
    <dbReference type="NCBI Taxonomy" id="754435"/>
    <lineage>
        <taxon>Bacteria</taxon>
        <taxon>Pseudomonadati</taxon>
        <taxon>Bacteroidota</taxon>
        <taxon>Flavobacteriia</taxon>
        <taxon>Flavobacteriales</taxon>
        <taxon>Flavobacteriaceae</taxon>
        <taxon>Aureicoccus</taxon>
    </lineage>
</organism>
<evidence type="ECO:0000256" key="1">
    <source>
        <dbReference type="ARBA" id="ARBA00022676"/>
    </source>
</evidence>
<dbReference type="Pfam" id="PF04577">
    <property type="entry name" value="Glyco_transf_61"/>
    <property type="match status" value="1"/>
</dbReference>
<keyword evidence="2" id="KW-0808">Transferase</keyword>
<evidence type="ECO:0000259" key="4">
    <source>
        <dbReference type="Pfam" id="PF04577"/>
    </source>
</evidence>
<dbReference type="EMBL" id="MQVX01000001">
    <property type="protein sequence ID" value="PQJ15241.1"/>
    <property type="molecule type" value="Genomic_DNA"/>
</dbReference>
<dbReference type="RefSeq" id="WP_105000889.1">
    <property type="nucleotide sequence ID" value="NZ_MQVX01000001.1"/>
</dbReference>
<protein>
    <recommendedName>
        <fullName evidence="4">Glycosyltransferase 61 catalytic domain-containing protein</fullName>
    </recommendedName>
</protein>
<dbReference type="Proteomes" id="UP000239366">
    <property type="component" value="Unassembled WGS sequence"/>
</dbReference>
<proteinExistence type="predicted"/>
<reference evidence="6" key="1">
    <citation type="submission" date="2016-11" db="EMBL/GenBank/DDBJ databases">
        <title>Trade-off between light-utilization and light-protection in marine flavobacteria.</title>
        <authorList>
            <person name="Kumagai Y."/>
            <person name="Yoshizawa S."/>
            <person name="Kogure K."/>
        </authorList>
    </citation>
    <scope>NUCLEOTIDE SEQUENCE [LARGE SCALE GENOMIC DNA]</scope>
    <source>
        <strain evidence="6">SG-18</strain>
    </source>
</reference>
<evidence type="ECO:0000256" key="3">
    <source>
        <dbReference type="ARBA" id="ARBA00023180"/>
    </source>
</evidence>
<dbReference type="PANTHER" id="PTHR20961">
    <property type="entry name" value="GLYCOSYLTRANSFERASE"/>
    <property type="match status" value="1"/>
</dbReference>
<dbReference type="AlphaFoldDB" id="A0A2S7T6M8"/>
<evidence type="ECO:0000313" key="6">
    <source>
        <dbReference type="Proteomes" id="UP000239366"/>
    </source>
</evidence>
<gene>
    <name evidence="5" type="ORF">BST99_05405</name>
</gene>
<dbReference type="InterPro" id="IPR007657">
    <property type="entry name" value="Glycosyltransferase_61"/>
</dbReference>
<keyword evidence="3" id="KW-0325">Glycoprotein</keyword>
<evidence type="ECO:0000256" key="2">
    <source>
        <dbReference type="ARBA" id="ARBA00022679"/>
    </source>
</evidence>
<sequence>MVKLLKRIVRFLNPKRIVFRSQFIPKRVIYTLDESKEDYFHSFEFKPQSEIPSKNDSAQLYSLIGGRIDTDNDKTVVVVNSDNEMLAEPSFHYRNGRYVQPEENIVFTSTYYSDQPKALDGTVFSLLSGGGSSKNYYHWLFDSLSRIHILQSSGTDLDDIDYILVPGPIQGYKLKALESLGLSSEKIVNSQFHRHITANKLLLTSHPNDPSAPMPEWIPGFLKELFGEFRQLPDSRAKIFISRSQAKTRRLVNEEEVFSYLEQKGFVKVFLEEMAFEKQVSLFSNVETIVSPHGAGMANLVFCKAETRVIELFPNNSNSLIYQELAELTNLQYSKLNELVNDTSLTPDLHVDFKIELSDLQEILE</sequence>